<evidence type="ECO:0000313" key="2">
    <source>
        <dbReference type="EMBL" id="MFD0800635.1"/>
    </source>
</evidence>
<dbReference type="Proteomes" id="UP001596956">
    <property type="component" value="Unassembled WGS sequence"/>
</dbReference>
<gene>
    <name evidence="2" type="ORF">ACFQZU_04785</name>
</gene>
<protein>
    <submittedName>
        <fullName evidence="2">DUF397 domain-containing protein</fullName>
    </submittedName>
</protein>
<proteinExistence type="predicted"/>
<reference evidence="3" key="1">
    <citation type="journal article" date="2019" name="Int. J. Syst. Evol. Microbiol.">
        <title>The Global Catalogue of Microorganisms (GCM) 10K type strain sequencing project: providing services to taxonomists for standard genome sequencing and annotation.</title>
        <authorList>
            <consortium name="The Broad Institute Genomics Platform"/>
            <consortium name="The Broad Institute Genome Sequencing Center for Infectious Disease"/>
            <person name="Wu L."/>
            <person name="Ma J."/>
        </authorList>
    </citation>
    <scope>NUCLEOTIDE SEQUENCE [LARGE SCALE GENOMIC DNA]</scope>
    <source>
        <strain evidence="3">CCUG 63369</strain>
    </source>
</reference>
<evidence type="ECO:0000259" key="1">
    <source>
        <dbReference type="Pfam" id="PF04149"/>
    </source>
</evidence>
<dbReference type="Pfam" id="PF04149">
    <property type="entry name" value="DUF397"/>
    <property type="match status" value="1"/>
</dbReference>
<comment type="caution">
    <text evidence="2">The sequence shown here is derived from an EMBL/GenBank/DDBJ whole genome shotgun (WGS) entry which is preliminary data.</text>
</comment>
<evidence type="ECO:0000313" key="3">
    <source>
        <dbReference type="Proteomes" id="UP001596956"/>
    </source>
</evidence>
<dbReference type="InterPro" id="IPR007278">
    <property type="entry name" value="DUF397"/>
</dbReference>
<feature type="domain" description="DUF397" evidence="1">
    <location>
        <begin position="36"/>
        <end position="87"/>
    </location>
</feature>
<name>A0ABW3BC74_9ACTN</name>
<keyword evidence="3" id="KW-1185">Reference proteome</keyword>
<dbReference type="EMBL" id="JBHTHR010000077">
    <property type="protein sequence ID" value="MFD0800635.1"/>
    <property type="molecule type" value="Genomic_DNA"/>
</dbReference>
<organism evidence="2 3">
    <name type="scientific">Streptomonospora algeriensis</name>
    <dbReference type="NCBI Taxonomy" id="995084"/>
    <lineage>
        <taxon>Bacteria</taxon>
        <taxon>Bacillati</taxon>
        <taxon>Actinomycetota</taxon>
        <taxon>Actinomycetes</taxon>
        <taxon>Streptosporangiales</taxon>
        <taxon>Nocardiopsidaceae</taxon>
        <taxon>Streptomonospora</taxon>
    </lineage>
</organism>
<accession>A0ABW3BC74</accession>
<sequence>MDLPTEPRLRRLPESDCGGATGVNRVHAASDASTVRFRKSSYSFKENCVEVANDRGAGVAVRDSADTAAGHLAFSPAAWAALLGLVKAGRL</sequence>